<protein>
    <submittedName>
        <fullName evidence="2">Death-on-curing family protein</fullName>
    </submittedName>
</protein>
<dbReference type="EMBL" id="UHIA01000004">
    <property type="protein sequence ID" value="SUO97113.1"/>
    <property type="molecule type" value="Genomic_DNA"/>
</dbReference>
<organism evidence="2 3">
    <name type="scientific">Suttonella indologenes</name>
    <dbReference type="NCBI Taxonomy" id="13276"/>
    <lineage>
        <taxon>Bacteria</taxon>
        <taxon>Pseudomonadati</taxon>
        <taxon>Pseudomonadota</taxon>
        <taxon>Gammaproteobacteria</taxon>
        <taxon>Cardiobacteriales</taxon>
        <taxon>Cardiobacteriaceae</taxon>
        <taxon>Suttonella</taxon>
    </lineage>
</organism>
<dbReference type="NCBIfam" id="TIGR01550">
    <property type="entry name" value="DOC_P1"/>
    <property type="match status" value="1"/>
</dbReference>
<dbReference type="Proteomes" id="UP000254575">
    <property type="component" value="Unassembled WGS sequence"/>
</dbReference>
<keyword evidence="3" id="KW-1185">Reference proteome</keyword>
<dbReference type="PANTHER" id="PTHR39426">
    <property type="entry name" value="HOMOLOGY TO DEATH-ON-CURING PROTEIN OF PHAGE P1"/>
    <property type="match status" value="1"/>
</dbReference>
<dbReference type="RefSeq" id="WP_064625275.1">
    <property type="nucleotide sequence ID" value="NZ_UHIA01000004.1"/>
</dbReference>
<name>A0A380MYY5_9GAMM</name>
<evidence type="ECO:0000313" key="2">
    <source>
        <dbReference type="EMBL" id="SUO97113.1"/>
    </source>
</evidence>
<proteinExistence type="predicted"/>
<sequence>MELTIFYFDVNYAIATHDWIIEQSGGLSGVYPDGYGKIESVLEHIQNDFYYPSFEDKLTHLVYSINKLHAFCDGNKRSSLVLGAYFLELNGYDYCVKKFTLEMENIVVWLAESKISKELLCKLIGSIINYEDEYSEELKYELICSMQGWEN</sequence>
<dbReference type="AlphaFoldDB" id="A0A380MYY5"/>
<dbReference type="GO" id="GO:0016301">
    <property type="term" value="F:kinase activity"/>
    <property type="evidence" value="ECO:0007669"/>
    <property type="project" value="InterPro"/>
</dbReference>
<evidence type="ECO:0000313" key="3">
    <source>
        <dbReference type="Proteomes" id="UP000254575"/>
    </source>
</evidence>
<dbReference type="InterPro" id="IPR006440">
    <property type="entry name" value="Doc"/>
</dbReference>
<dbReference type="InterPro" id="IPR003812">
    <property type="entry name" value="Fido"/>
</dbReference>
<dbReference type="OrthoDB" id="9802752at2"/>
<dbReference type="PROSITE" id="PS51459">
    <property type="entry name" value="FIDO"/>
    <property type="match status" value="1"/>
</dbReference>
<dbReference type="InterPro" id="IPR053737">
    <property type="entry name" value="Type_II_TA_Toxin"/>
</dbReference>
<evidence type="ECO:0000259" key="1">
    <source>
        <dbReference type="PROSITE" id="PS51459"/>
    </source>
</evidence>
<dbReference type="Gene3D" id="1.20.120.1870">
    <property type="entry name" value="Fic/DOC protein, Fido domain"/>
    <property type="match status" value="1"/>
</dbReference>
<reference evidence="2 3" key="1">
    <citation type="submission" date="2018-06" db="EMBL/GenBank/DDBJ databases">
        <authorList>
            <consortium name="Pathogen Informatics"/>
            <person name="Doyle S."/>
        </authorList>
    </citation>
    <scope>NUCLEOTIDE SEQUENCE [LARGE SCALE GENOMIC DNA]</scope>
    <source>
        <strain evidence="2 3">NCTC10717</strain>
    </source>
</reference>
<dbReference type="Pfam" id="PF02661">
    <property type="entry name" value="Fic"/>
    <property type="match status" value="1"/>
</dbReference>
<accession>A0A380MYY5</accession>
<dbReference type="InterPro" id="IPR036597">
    <property type="entry name" value="Fido-like_dom_sf"/>
</dbReference>
<dbReference type="PANTHER" id="PTHR39426:SF1">
    <property type="entry name" value="HOMOLOGY TO DEATH-ON-CURING PROTEIN OF PHAGE P1"/>
    <property type="match status" value="1"/>
</dbReference>
<dbReference type="SUPFAM" id="SSF140931">
    <property type="entry name" value="Fic-like"/>
    <property type="match status" value="1"/>
</dbReference>
<gene>
    <name evidence="2" type="ORF">NCTC10717_01383</name>
</gene>
<feature type="domain" description="Fido" evidence="1">
    <location>
        <begin position="8"/>
        <end position="129"/>
    </location>
</feature>